<reference evidence="6" key="1">
    <citation type="journal article" date="2023" name="Int. J. Syst. Evol. Microbiol.">
        <title>Mesoterricola silvestris gen. nov., sp. nov., Mesoterricola sediminis sp. nov., Geothrix oryzae sp. nov., Geothrix edaphica sp. nov., Geothrix rubra sp. nov., and Geothrix limicola sp. nov., six novel members of Acidobacteriota isolated from soils.</title>
        <authorList>
            <person name="Itoh H."/>
            <person name="Sugisawa Y."/>
            <person name="Mise K."/>
            <person name="Xu Z."/>
            <person name="Kuniyasu M."/>
            <person name="Ushijima N."/>
            <person name="Kawano K."/>
            <person name="Kobayashi E."/>
            <person name="Shiratori Y."/>
            <person name="Masuda Y."/>
            <person name="Senoo K."/>
        </authorList>
    </citation>
    <scope>NUCLEOTIDE SEQUENCE</scope>
    <source>
        <strain evidence="6">W786</strain>
    </source>
</reference>
<dbReference type="InterPro" id="IPR001647">
    <property type="entry name" value="HTH_TetR"/>
</dbReference>
<keyword evidence="1" id="KW-0805">Transcription regulation</keyword>
<dbReference type="InterPro" id="IPR009057">
    <property type="entry name" value="Homeodomain-like_sf"/>
</dbReference>
<evidence type="ECO:0000256" key="2">
    <source>
        <dbReference type="ARBA" id="ARBA00023125"/>
    </source>
</evidence>
<proteinExistence type="predicted"/>
<evidence type="ECO:0000256" key="3">
    <source>
        <dbReference type="ARBA" id="ARBA00023163"/>
    </source>
</evidence>
<dbReference type="Pfam" id="PF00440">
    <property type="entry name" value="TetR_N"/>
    <property type="match status" value="1"/>
</dbReference>
<dbReference type="InterPro" id="IPR036271">
    <property type="entry name" value="Tet_transcr_reg_TetR-rel_C_sf"/>
</dbReference>
<keyword evidence="3" id="KW-0804">Transcription</keyword>
<dbReference type="FunFam" id="1.10.10.60:FF:000141">
    <property type="entry name" value="TetR family transcriptional regulator"/>
    <property type="match status" value="1"/>
</dbReference>
<accession>A0AA48H6S0</accession>
<dbReference type="Proteomes" id="UP001228113">
    <property type="component" value="Chromosome"/>
</dbReference>
<dbReference type="Pfam" id="PF14246">
    <property type="entry name" value="TetR_C_7"/>
    <property type="match status" value="1"/>
</dbReference>
<dbReference type="Gene3D" id="1.10.357.10">
    <property type="entry name" value="Tetracycline Repressor, domain 2"/>
    <property type="match status" value="1"/>
</dbReference>
<organism evidence="6 7">
    <name type="scientific">Mesoterricola sediminis</name>
    <dbReference type="NCBI Taxonomy" id="2927980"/>
    <lineage>
        <taxon>Bacteria</taxon>
        <taxon>Pseudomonadati</taxon>
        <taxon>Acidobacteriota</taxon>
        <taxon>Holophagae</taxon>
        <taxon>Holophagales</taxon>
        <taxon>Holophagaceae</taxon>
        <taxon>Mesoterricola</taxon>
    </lineage>
</organism>
<evidence type="ECO:0000259" key="5">
    <source>
        <dbReference type="PROSITE" id="PS50977"/>
    </source>
</evidence>
<dbReference type="PROSITE" id="PS50977">
    <property type="entry name" value="HTH_TETR_2"/>
    <property type="match status" value="1"/>
</dbReference>
<evidence type="ECO:0000313" key="7">
    <source>
        <dbReference type="Proteomes" id="UP001228113"/>
    </source>
</evidence>
<sequence length="195" mass="21028">MTAPRTRDTRERILEAAQRLFLAHGYEGTSMDAIQQAVGGSKATLYAHFAGKDALFAAVLDRAGSGPLALPLEAGLPVRETLEQVADKVLQVAGSPWYARLQRCVLGRAEAAPELAAAFFEQGAGLAHRELAAWLRRQHRAGALRCPRPERSAELFLGLAQGLHAQRALFGLPPLDAAARKAWARQAVQAFLTLS</sequence>
<dbReference type="InterPro" id="IPR050109">
    <property type="entry name" value="HTH-type_TetR-like_transc_reg"/>
</dbReference>
<evidence type="ECO:0000256" key="1">
    <source>
        <dbReference type="ARBA" id="ARBA00023015"/>
    </source>
</evidence>
<feature type="DNA-binding region" description="H-T-H motif" evidence="4">
    <location>
        <begin position="30"/>
        <end position="49"/>
    </location>
</feature>
<name>A0AA48H6S0_9BACT</name>
<dbReference type="PANTHER" id="PTHR30055">
    <property type="entry name" value="HTH-TYPE TRANSCRIPTIONAL REGULATOR RUTR"/>
    <property type="match status" value="1"/>
</dbReference>
<dbReference type="PANTHER" id="PTHR30055:SF146">
    <property type="entry name" value="HTH-TYPE TRANSCRIPTIONAL DUAL REGULATOR CECR"/>
    <property type="match status" value="1"/>
</dbReference>
<dbReference type="KEGG" id="msea:METESE_33640"/>
<keyword evidence="2 4" id="KW-0238">DNA-binding</keyword>
<dbReference type="PRINTS" id="PR00455">
    <property type="entry name" value="HTHTETR"/>
</dbReference>
<dbReference type="InterPro" id="IPR039536">
    <property type="entry name" value="TetR_C_Proteobacteria"/>
</dbReference>
<evidence type="ECO:0000256" key="4">
    <source>
        <dbReference type="PROSITE-ProRule" id="PRU00335"/>
    </source>
</evidence>
<gene>
    <name evidence="6" type="ORF">METESE_33640</name>
</gene>
<evidence type="ECO:0000313" key="6">
    <source>
        <dbReference type="EMBL" id="BDU78406.1"/>
    </source>
</evidence>
<dbReference type="SUPFAM" id="SSF48498">
    <property type="entry name" value="Tetracyclin repressor-like, C-terminal domain"/>
    <property type="match status" value="1"/>
</dbReference>
<dbReference type="RefSeq" id="WP_243345805.1">
    <property type="nucleotide sequence ID" value="NZ_AP027081.1"/>
</dbReference>
<protein>
    <submittedName>
        <fullName evidence="6">TetR family transcriptional regulator</fullName>
    </submittedName>
</protein>
<dbReference type="Gene3D" id="1.10.10.60">
    <property type="entry name" value="Homeodomain-like"/>
    <property type="match status" value="1"/>
</dbReference>
<feature type="domain" description="HTH tetR-type" evidence="5">
    <location>
        <begin position="7"/>
        <end position="67"/>
    </location>
</feature>
<dbReference type="AlphaFoldDB" id="A0AA48H6S0"/>
<dbReference type="SUPFAM" id="SSF46689">
    <property type="entry name" value="Homeodomain-like"/>
    <property type="match status" value="1"/>
</dbReference>
<keyword evidence="7" id="KW-1185">Reference proteome</keyword>
<dbReference type="EMBL" id="AP027081">
    <property type="protein sequence ID" value="BDU78406.1"/>
    <property type="molecule type" value="Genomic_DNA"/>
</dbReference>
<dbReference type="GO" id="GO:0000976">
    <property type="term" value="F:transcription cis-regulatory region binding"/>
    <property type="evidence" value="ECO:0007669"/>
    <property type="project" value="TreeGrafter"/>
</dbReference>
<dbReference type="GO" id="GO:0003700">
    <property type="term" value="F:DNA-binding transcription factor activity"/>
    <property type="evidence" value="ECO:0007669"/>
    <property type="project" value="TreeGrafter"/>
</dbReference>